<feature type="non-terminal residue" evidence="1">
    <location>
        <position position="162"/>
    </location>
</feature>
<evidence type="ECO:0000313" key="2">
    <source>
        <dbReference type="Proteomes" id="UP001333110"/>
    </source>
</evidence>
<reference evidence="1 2" key="1">
    <citation type="journal article" date="2023" name="J. Hered.">
        <title>Chromosome-level genome of the wood stork (Mycteria americana) provides insight into avian chromosome evolution.</title>
        <authorList>
            <person name="Flamio R. Jr."/>
            <person name="Ramstad K.M."/>
        </authorList>
    </citation>
    <scope>NUCLEOTIDE SEQUENCE [LARGE SCALE GENOMIC DNA]</scope>
    <source>
        <strain evidence="1">JAX WOST 10</strain>
    </source>
</reference>
<gene>
    <name evidence="1" type="ORF">QYF61_024449</name>
</gene>
<proteinExistence type="predicted"/>
<keyword evidence="2" id="KW-1185">Reference proteome</keyword>
<comment type="caution">
    <text evidence="1">The sequence shown here is derived from an EMBL/GenBank/DDBJ whole genome shotgun (WGS) entry which is preliminary data.</text>
</comment>
<accession>A0AAN7NI84</accession>
<organism evidence="1 2">
    <name type="scientific">Mycteria americana</name>
    <name type="common">Wood stork</name>
    <dbReference type="NCBI Taxonomy" id="33587"/>
    <lineage>
        <taxon>Eukaryota</taxon>
        <taxon>Metazoa</taxon>
        <taxon>Chordata</taxon>
        <taxon>Craniata</taxon>
        <taxon>Vertebrata</taxon>
        <taxon>Euteleostomi</taxon>
        <taxon>Archelosauria</taxon>
        <taxon>Archosauria</taxon>
        <taxon>Dinosauria</taxon>
        <taxon>Saurischia</taxon>
        <taxon>Theropoda</taxon>
        <taxon>Coelurosauria</taxon>
        <taxon>Aves</taxon>
        <taxon>Neognathae</taxon>
        <taxon>Neoaves</taxon>
        <taxon>Aequornithes</taxon>
        <taxon>Ciconiiformes</taxon>
        <taxon>Ciconiidae</taxon>
        <taxon>Mycteria</taxon>
    </lineage>
</organism>
<dbReference type="EMBL" id="JAUNZN010000018">
    <property type="protein sequence ID" value="KAK4811313.1"/>
    <property type="molecule type" value="Genomic_DNA"/>
</dbReference>
<dbReference type="AlphaFoldDB" id="A0AAN7NI84"/>
<protein>
    <submittedName>
        <fullName evidence="1">Uncharacterized protein</fullName>
    </submittedName>
</protein>
<name>A0AAN7NI84_MYCAM</name>
<dbReference type="Proteomes" id="UP001333110">
    <property type="component" value="Unassembled WGS sequence"/>
</dbReference>
<sequence length="162" mass="18066">MIFPGIEVRLTGPDYTPCLTFIPQDCKLHQCTITAAQAASSLDVTDELTCIGDHQVQYRIPSEVAVYTVKREMEVLRDFDSCAGDANWELYVITTPVICITPLLNIKNNKKQNYNNSEAEVIIMGTAFPSVQFSLNLHSSSKLIPLRTTESEATCTKIQVYT</sequence>
<evidence type="ECO:0000313" key="1">
    <source>
        <dbReference type="EMBL" id="KAK4811313.1"/>
    </source>
</evidence>